<keyword evidence="11" id="KW-1267">Proteomics identification</keyword>
<dbReference type="SMR" id="A0A0G2JGC3"/>
<evidence type="ECO:0000256" key="4">
    <source>
        <dbReference type="ARBA" id="ARBA00023069"/>
    </source>
</evidence>
<evidence type="ECO:0000313" key="10">
    <source>
        <dbReference type="Proteomes" id="UP000000589"/>
    </source>
</evidence>
<dbReference type="InterPro" id="IPR043016">
    <property type="entry name" value="IFT81_N_sf"/>
</dbReference>
<dbReference type="GO" id="GO:0015631">
    <property type="term" value="F:tubulin binding"/>
    <property type="evidence" value="ECO:0007669"/>
    <property type="project" value="InterPro"/>
</dbReference>
<dbReference type="Gene3D" id="1.10.418.70">
    <property type="entry name" value="Intraflagellar transport protein 81, N-terminal domain"/>
    <property type="match status" value="1"/>
</dbReference>
<evidence type="ECO:0000256" key="3">
    <source>
        <dbReference type="ARBA" id="ARBA00023054"/>
    </source>
</evidence>
<dbReference type="ProteomicsDB" id="367649"/>
<reference evidence="8 10" key="1">
    <citation type="journal article" date="2009" name="PLoS Biol.">
        <title>Lineage-specific biology revealed by a finished genome assembly of the mouse.</title>
        <authorList>
            <consortium name="Mouse Genome Sequencing Consortium"/>
            <person name="Church D.M."/>
            <person name="Goodstadt L."/>
            <person name="Hillier L.W."/>
            <person name="Zody M.C."/>
            <person name="Goldstein S."/>
            <person name="She X."/>
            <person name="Bult C.J."/>
            <person name="Agarwala R."/>
            <person name="Cherry J.L."/>
            <person name="DiCuccio M."/>
            <person name="Hlavina W."/>
            <person name="Kapustin Y."/>
            <person name="Meric P."/>
            <person name="Maglott D."/>
            <person name="Birtle Z."/>
            <person name="Marques A.C."/>
            <person name="Graves T."/>
            <person name="Zhou S."/>
            <person name="Teague B."/>
            <person name="Potamousis K."/>
            <person name="Churas C."/>
            <person name="Place M."/>
            <person name="Herschleb J."/>
            <person name="Runnheim R."/>
            <person name="Forrest D."/>
            <person name="Amos-Landgraf J."/>
            <person name="Schwartz D.C."/>
            <person name="Cheng Z."/>
            <person name="Lindblad-Toh K."/>
            <person name="Eichler E.E."/>
            <person name="Ponting C.P."/>
        </authorList>
    </citation>
    <scope>NUCLEOTIDE SEQUENCE [LARGE SCALE GENOMIC DNA]</scope>
    <source>
        <strain evidence="8 10">C57BL/6J</strain>
    </source>
</reference>
<keyword evidence="4" id="KW-0969">Cilium</keyword>
<reference evidence="8" key="4">
    <citation type="submission" date="2025-09" db="UniProtKB">
        <authorList>
            <consortium name="Ensembl"/>
        </authorList>
    </citation>
    <scope>IDENTIFICATION</scope>
    <source>
        <strain evidence="8">C57BL/6J</strain>
    </source>
</reference>
<evidence type="ECO:0000256" key="1">
    <source>
        <dbReference type="ARBA" id="ARBA00004138"/>
    </source>
</evidence>
<dbReference type="PANTHER" id="PTHR15614:SF2">
    <property type="entry name" value="INTRAFLAGELLAR TRANSPORT PROTEIN 81 HOMOLOG"/>
    <property type="match status" value="1"/>
</dbReference>
<dbReference type="AGR" id="MGI:1098597"/>
<dbReference type="Antibodypedia" id="18491">
    <property type="antibodies" value="155 antibodies from 25 providers"/>
</dbReference>
<keyword evidence="2" id="KW-0970">Cilium biogenesis/degradation</keyword>
<accession>A0A0G2JGC3</accession>
<evidence type="ECO:0000313" key="9">
    <source>
        <dbReference type="MGI" id="MGI:1098597"/>
    </source>
</evidence>
<comment type="similarity">
    <text evidence="6">Belongs to the IFT81 family.</text>
</comment>
<evidence type="ECO:0007829" key="11">
    <source>
        <dbReference type="ProteomicsDB" id="A0A0G2JGC3"/>
    </source>
</evidence>
<dbReference type="GO" id="GO:0030992">
    <property type="term" value="C:intraciliary transport particle B"/>
    <property type="evidence" value="ECO:0007669"/>
    <property type="project" value="InterPro"/>
</dbReference>
<evidence type="ECO:0000256" key="5">
    <source>
        <dbReference type="ARBA" id="ARBA00023273"/>
    </source>
</evidence>
<protein>
    <submittedName>
        <fullName evidence="8">Intraflagellar transport 81</fullName>
    </submittedName>
</protein>
<proteinExistence type="evidence at protein level"/>
<reference evidence="8 10" key="2">
    <citation type="journal article" date="2011" name="PLoS Biol.">
        <title>Modernizing reference genome assemblies.</title>
        <authorList>
            <person name="Church D.M."/>
            <person name="Schneider V.A."/>
            <person name="Graves T."/>
            <person name="Auger K."/>
            <person name="Cunningham F."/>
            <person name="Bouk N."/>
            <person name="Chen H.C."/>
            <person name="Agarwala R."/>
            <person name="McLaren W.M."/>
            <person name="Ritchie G.R."/>
            <person name="Albracht D."/>
            <person name="Kremitzki M."/>
            <person name="Rock S."/>
            <person name="Kotkiewicz H."/>
            <person name="Kremitzki C."/>
            <person name="Wollam A."/>
            <person name="Trani L."/>
            <person name="Fulton L."/>
            <person name="Fulton R."/>
            <person name="Matthews L."/>
            <person name="Whitehead S."/>
            <person name="Chow W."/>
            <person name="Torrance J."/>
            <person name="Dunn M."/>
            <person name="Harden G."/>
            <person name="Threadgold G."/>
            <person name="Wood J."/>
            <person name="Collins J."/>
            <person name="Heath P."/>
            <person name="Griffiths G."/>
            <person name="Pelan S."/>
            <person name="Grafham D."/>
            <person name="Eichler E.E."/>
            <person name="Weinstock G."/>
            <person name="Mardis E.R."/>
            <person name="Wilson R.K."/>
            <person name="Howe K."/>
            <person name="Flicek P."/>
            <person name="Hubbard T."/>
        </authorList>
    </citation>
    <scope>NUCLEOTIDE SEQUENCE [LARGE SCALE GENOMIC DNA]</scope>
    <source>
        <strain evidence="8 10">C57BL/6J</strain>
    </source>
</reference>
<name>A0A0G2JGC3_MOUSE</name>
<reference evidence="8" key="3">
    <citation type="submission" date="2025-08" db="UniProtKB">
        <authorList>
            <consortium name="Ensembl"/>
        </authorList>
    </citation>
    <scope>IDENTIFICATION</scope>
    <source>
        <strain evidence="8">C57BL/6J</strain>
    </source>
</reference>
<evidence type="ECO:0000259" key="7">
    <source>
        <dbReference type="Pfam" id="PF18383"/>
    </source>
</evidence>
<dbReference type="GO" id="GO:0005929">
    <property type="term" value="C:cilium"/>
    <property type="evidence" value="ECO:0007669"/>
    <property type="project" value="UniProtKB-SubCell"/>
</dbReference>
<dbReference type="AlphaFoldDB" id="A0A0G2JGC3"/>
<dbReference type="Ensembl" id="ENSMUST00000196452.5">
    <property type="protein sequence ID" value="ENSMUSP00000143512.2"/>
    <property type="gene ID" value="ENSMUSG00000029469.15"/>
</dbReference>
<dbReference type="InterPro" id="IPR041146">
    <property type="entry name" value="IFT81_CH"/>
</dbReference>
<dbReference type="InterPro" id="IPR029600">
    <property type="entry name" value="IFT81"/>
</dbReference>
<keyword evidence="5" id="KW-0966">Cell projection</keyword>
<dbReference type="GeneTree" id="ENSGT00390000000999"/>
<keyword evidence="10" id="KW-1185">Reference proteome</keyword>
<dbReference type="MGI" id="MGI:1098597">
    <property type="gene designation" value="Ift81"/>
</dbReference>
<dbReference type="ExpressionAtlas" id="A0A0G2JGC3">
    <property type="expression patterns" value="baseline and differential"/>
</dbReference>
<feature type="domain" description="IFT81 calponin homology" evidence="7">
    <location>
        <begin position="3"/>
        <end position="54"/>
    </location>
</feature>
<comment type="subcellular location">
    <subcellularLocation>
        <location evidence="1">Cell projection</location>
        <location evidence="1">Cilium</location>
    </subcellularLocation>
</comment>
<dbReference type="PANTHER" id="PTHR15614">
    <property type="entry name" value="INTRAFLAGELLAR TRANSPORT PROTEIN 81 HOMOLOG"/>
    <property type="match status" value="1"/>
</dbReference>
<dbReference type="Pfam" id="PF18383">
    <property type="entry name" value="IFT81_CH"/>
    <property type="match status" value="1"/>
</dbReference>
<evidence type="ECO:0000313" key="8">
    <source>
        <dbReference type="Ensembl" id="ENSMUSP00000143512.2"/>
    </source>
</evidence>
<keyword evidence="3" id="KW-0175">Coiled coil</keyword>
<organism evidence="8 10">
    <name type="scientific">Mus musculus</name>
    <name type="common">Mouse</name>
    <dbReference type="NCBI Taxonomy" id="10090"/>
    <lineage>
        <taxon>Eukaryota</taxon>
        <taxon>Metazoa</taxon>
        <taxon>Chordata</taxon>
        <taxon>Craniata</taxon>
        <taxon>Vertebrata</taxon>
        <taxon>Euteleostomi</taxon>
        <taxon>Mammalia</taxon>
        <taxon>Eutheria</taxon>
        <taxon>Euarchontoglires</taxon>
        <taxon>Glires</taxon>
        <taxon>Rodentia</taxon>
        <taxon>Myomorpha</taxon>
        <taxon>Muroidea</taxon>
        <taxon>Muridae</taxon>
        <taxon>Murinae</taxon>
        <taxon>Mus</taxon>
        <taxon>Mus</taxon>
    </lineage>
</organism>
<gene>
    <name evidence="8 9" type="primary">Ift81</name>
</gene>
<dbReference type="GO" id="GO:0060271">
    <property type="term" value="P:cilium assembly"/>
    <property type="evidence" value="ECO:0007669"/>
    <property type="project" value="InterPro"/>
</dbReference>
<dbReference type="Proteomes" id="UP000000589">
    <property type="component" value="Chromosome 5"/>
</dbReference>
<dbReference type="Bgee" id="ENSMUSG00000029469">
    <property type="expression patterns" value="Expressed in spermatid and 249 other cell types or tissues"/>
</dbReference>
<dbReference type="VEuPathDB" id="HostDB:ENSMUSG00000029469"/>
<dbReference type="GO" id="GO:0042073">
    <property type="term" value="P:intraciliary transport"/>
    <property type="evidence" value="ECO:0007669"/>
    <property type="project" value="InterPro"/>
</dbReference>
<evidence type="ECO:0000256" key="6">
    <source>
        <dbReference type="ARBA" id="ARBA00043983"/>
    </source>
</evidence>
<sequence>MSDQIKFIVDSLNKEPFKKNYNLITFDSLGPMQLLQVLNDVLAEIDPKMLISERRCQSRQPNEC</sequence>
<evidence type="ECO:0000256" key="2">
    <source>
        <dbReference type="ARBA" id="ARBA00022794"/>
    </source>
</evidence>